<dbReference type="Proteomes" id="UP000423609">
    <property type="component" value="Segment"/>
</dbReference>
<accession>A0A649VD90</accession>
<keyword evidence="1" id="KW-1133">Transmembrane helix</keyword>
<dbReference type="EMBL" id="MN585993">
    <property type="protein sequence ID" value="QGJ90045.1"/>
    <property type="molecule type" value="Genomic_DNA"/>
</dbReference>
<reference evidence="2 3" key="1">
    <citation type="submission" date="2019-10" db="EMBL/GenBank/DDBJ databases">
        <authorList>
            <person name="Garlena R.A."/>
            <person name="Russell D.A."/>
            <person name="Pope W.H."/>
            <person name="Jacobs-Sera D."/>
            <person name="Hatfull G.F."/>
        </authorList>
    </citation>
    <scope>NUCLEOTIDE SEQUENCE [LARGE SCALE GENOMIC DNA]</scope>
</reference>
<organism evidence="2 3">
    <name type="scientific">Mycobacterium phage Indlulamithi</name>
    <dbReference type="NCBI Taxonomy" id="2656582"/>
    <lineage>
        <taxon>Viruses</taxon>
        <taxon>Duplodnaviria</taxon>
        <taxon>Heunggongvirae</taxon>
        <taxon>Uroviricota</taxon>
        <taxon>Caudoviricetes</taxon>
        <taxon>Indlulamithivirus</taxon>
        <taxon>Indlulamithivirus indlulamithi</taxon>
    </lineage>
</organism>
<proteinExistence type="predicted"/>
<feature type="transmembrane region" description="Helical" evidence="1">
    <location>
        <begin position="32"/>
        <end position="52"/>
    </location>
</feature>
<gene>
    <name evidence="2" type="primary">4</name>
    <name evidence="2" type="ORF">PBI_INDLULAMITHI_4</name>
</gene>
<dbReference type="RefSeq" id="YP_009853756.1">
    <property type="nucleotide sequence ID" value="NC_048824.1"/>
</dbReference>
<protein>
    <submittedName>
        <fullName evidence="2">Uncharacterized protein</fullName>
    </submittedName>
</protein>
<keyword evidence="1" id="KW-0812">Transmembrane</keyword>
<sequence length="57" mass="6157">MIVYGIVLLLVALVVALVPRLTHVNLSTRRVFDIAAVILVIIAILLIIFGVIPTAHV</sequence>
<evidence type="ECO:0000313" key="3">
    <source>
        <dbReference type="Proteomes" id="UP000423609"/>
    </source>
</evidence>
<keyword evidence="1" id="KW-0472">Membrane</keyword>
<keyword evidence="3" id="KW-1185">Reference proteome</keyword>
<evidence type="ECO:0000313" key="2">
    <source>
        <dbReference type="EMBL" id="QGJ90045.1"/>
    </source>
</evidence>
<evidence type="ECO:0000256" key="1">
    <source>
        <dbReference type="SAM" id="Phobius"/>
    </source>
</evidence>
<dbReference type="GeneID" id="55624443"/>
<name>A0A649VD90_9CAUD</name>
<dbReference type="KEGG" id="vg:55624443"/>